<feature type="domain" description="Beta-lactamase-related" evidence="1">
    <location>
        <begin position="13"/>
        <end position="318"/>
    </location>
</feature>
<dbReference type="Gene3D" id="3.40.710.10">
    <property type="entry name" value="DD-peptidase/beta-lactamase superfamily"/>
    <property type="match status" value="1"/>
</dbReference>
<dbReference type="InterPro" id="IPR012338">
    <property type="entry name" value="Beta-lactam/transpept-like"/>
</dbReference>
<protein>
    <submittedName>
        <fullName evidence="2">Beta-lactamase family protein</fullName>
    </submittedName>
</protein>
<proteinExistence type="predicted"/>
<dbReference type="Proteomes" id="UP000316727">
    <property type="component" value="Unassembled WGS sequence"/>
</dbReference>
<dbReference type="RefSeq" id="WP_140619194.1">
    <property type="nucleotide sequence ID" value="NZ_VFRQ01000001.1"/>
</dbReference>
<reference evidence="2 3" key="1">
    <citation type="submission" date="2019-06" db="EMBL/GenBank/DDBJ databases">
        <title>A novel bacterium of genus Pontibacter, isolated from marine sediment.</title>
        <authorList>
            <person name="Huang H."/>
            <person name="Mo K."/>
            <person name="Hu Y."/>
        </authorList>
    </citation>
    <scope>NUCLEOTIDE SEQUENCE [LARGE SCALE GENOMIC DNA]</scope>
    <source>
        <strain evidence="2 3">HB172049</strain>
    </source>
</reference>
<sequence length="349" mass="39264">MPSLQSTMENLMRRHIQDTSPGAVLLLAREGETVFLEAAGLADLGQKTTLTPHSTFRLASVSKQFTAMGVLLLAQQGMVNLQDQLSLFIPELAHFKGVQLQHLLNHTSGLPDFEEFIPEHQARQLRDEDVLRLTAAQKTAFFAAGSMYRYSNTAYVLLGLLVERVSGIEYGEFLQKRMFEPLQMQNSILYSATATIPHRALGYRRDETGHFILSDQTIGTATRGDGCIYTSAPDYLKWLTALEVSSLFNINDQLEKYSSSIDPAKGWRYSMGWFMSEVGNGQLEYCHSGDTSGFTNLVIRLPRHKSQIICFSNIANNQLFLSDLLQELQQFPAFCPESELVQHLQELTR</sequence>
<evidence type="ECO:0000259" key="1">
    <source>
        <dbReference type="Pfam" id="PF00144"/>
    </source>
</evidence>
<gene>
    <name evidence="2" type="ORF">FJM65_02840</name>
</gene>
<dbReference type="PANTHER" id="PTHR46825:SF9">
    <property type="entry name" value="BETA-LACTAMASE-RELATED DOMAIN-CONTAINING PROTEIN"/>
    <property type="match status" value="1"/>
</dbReference>
<dbReference type="Pfam" id="PF00144">
    <property type="entry name" value="Beta-lactamase"/>
    <property type="match status" value="1"/>
</dbReference>
<keyword evidence="3" id="KW-1185">Reference proteome</keyword>
<organism evidence="2 3">
    <name type="scientific">Pontibacter mangrovi</name>
    <dbReference type="NCBI Taxonomy" id="2589816"/>
    <lineage>
        <taxon>Bacteria</taxon>
        <taxon>Pseudomonadati</taxon>
        <taxon>Bacteroidota</taxon>
        <taxon>Cytophagia</taxon>
        <taxon>Cytophagales</taxon>
        <taxon>Hymenobacteraceae</taxon>
        <taxon>Pontibacter</taxon>
    </lineage>
</organism>
<dbReference type="InterPro" id="IPR001466">
    <property type="entry name" value="Beta-lactam-related"/>
</dbReference>
<accession>A0A501WKX5</accession>
<dbReference type="OrthoDB" id="9793489at2"/>
<dbReference type="InterPro" id="IPR050491">
    <property type="entry name" value="AmpC-like"/>
</dbReference>
<evidence type="ECO:0000313" key="3">
    <source>
        <dbReference type="Proteomes" id="UP000316727"/>
    </source>
</evidence>
<dbReference type="AlphaFoldDB" id="A0A501WKX5"/>
<evidence type="ECO:0000313" key="2">
    <source>
        <dbReference type="EMBL" id="TPE46296.1"/>
    </source>
</evidence>
<dbReference type="EMBL" id="VFRQ01000001">
    <property type="protein sequence ID" value="TPE46296.1"/>
    <property type="molecule type" value="Genomic_DNA"/>
</dbReference>
<dbReference type="PANTHER" id="PTHR46825">
    <property type="entry name" value="D-ALANYL-D-ALANINE-CARBOXYPEPTIDASE/ENDOPEPTIDASE AMPH"/>
    <property type="match status" value="1"/>
</dbReference>
<name>A0A501WKX5_9BACT</name>
<comment type="caution">
    <text evidence="2">The sequence shown here is derived from an EMBL/GenBank/DDBJ whole genome shotgun (WGS) entry which is preliminary data.</text>
</comment>
<dbReference type="SUPFAM" id="SSF56601">
    <property type="entry name" value="beta-lactamase/transpeptidase-like"/>
    <property type="match status" value="1"/>
</dbReference>